<comment type="similarity">
    <text evidence="2">Belongs to the polysaccharide synthase family.</text>
</comment>
<accession>A0ABQ3FVR6</accession>
<reference evidence="9" key="1">
    <citation type="journal article" date="2019" name="Int. J. Syst. Evol. Microbiol.">
        <title>The Global Catalogue of Microorganisms (GCM) 10K type strain sequencing project: providing services to taxonomists for standard genome sequencing and annotation.</title>
        <authorList>
            <consortium name="The Broad Institute Genomics Platform"/>
            <consortium name="The Broad Institute Genome Sequencing Center for Infectious Disease"/>
            <person name="Wu L."/>
            <person name="Ma J."/>
        </authorList>
    </citation>
    <scope>NUCLEOTIDE SEQUENCE [LARGE SCALE GENOMIC DNA]</scope>
    <source>
        <strain evidence="9">KCTC 23314</strain>
    </source>
</reference>
<evidence type="ECO:0000256" key="2">
    <source>
        <dbReference type="ARBA" id="ARBA00007430"/>
    </source>
</evidence>
<evidence type="ECO:0000256" key="6">
    <source>
        <dbReference type="ARBA" id="ARBA00023136"/>
    </source>
</evidence>
<protein>
    <submittedName>
        <fullName evidence="8">Lipopolysaccharide biosynthesis protein</fullName>
    </submittedName>
</protein>
<keyword evidence="9" id="KW-1185">Reference proteome</keyword>
<feature type="transmembrane region" description="Helical" evidence="7">
    <location>
        <begin position="322"/>
        <end position="345"/>
    </location>
</feature>
<comment type="caution">
    <text evidence="8">The sequence shown here is derived from an EMBL/GenBank/DDBJ whole genome shotgun (WGS) entry which is preliminary data.</text>
</comment>
<feature type="transmembrane region" description="Helical" evidence="7">
    <location>
        <begin position="87"/>
        <end position="108"/>
    </location>
</feature>
<evidence type="ECO:0000256" key="3">
    <source>
        <dbReference type="ARBA" id="ARBA00022475"/>
    </source>
</evidence>
<keyword evidence="6 7" id="KW-0472">Membrane</keyword>
<feature type="transmembrane region" description="Helical" evidence="7">
    <location>
        <begin position="48"/>
        <end position="66"/>
    </location>
</feature>
<proteinExistence type="inferred from homology"/>
<evidence type="ECO:0000256" key="4">
    <source>
        <dbReference type="ARBA" id="ARBA00022692"/>
    </source>
</evidence>
<keyword evidence="5 7" id="KW-1133">Transmembrane helix</keyword>
<dbReference type="InterPro" id="IPR050833">
    <property type="entry name" value="Poly_Biosynth_Transport"/>
</dbReference>
<name>A0ABQ3FVR6_9BURK</name>
<evidence type="ECO:0000256" key="7">
    <source>
        <dbReference type="SAM" id="Phobius"/>
    </source>
</evidence>
<comment type="subcellular location">
    <subcellularLocation>
        <location evidence="1">Cell membrane</location>
        <topology evidence="1">Multi-pass membrane protein</topology>
    </subcellularLocation>
</comment>
<organism evidence="8 9">
    <name type="scientific">Pseudorhodoferax aquiterrae</name>
    <dbReference type="NCBI Taxonomy" id="747304"/>
    <lineage>
        <taxon>Bacteria</taxon>
        <taxon>Pseudomonadati</taxon>
        <taxon>Pseudomonadota</taxon>
        <taxon>Betaproteobacteria</taxon>
        <taxon>Burkholderiales</taxon>
        <taxon>Comamonadaceae</taxon>
    </lineage>
</organism>
<feature type="transmembrane region" description="Helical" evidence="7">
    <location>
        <begin position="120"/>
        <end position="139"/>
    </location>
</feature>
<gene>
    <name evidence="8" type="ORF">GCM10007320_01790</name>
</gene>
<evidence type="ECO:0000256" key="5">
    <source>
        <dbReference type="ARBA" id="ARBA00022989"/>
    </source>
</evidence>
<keyword evidence="3" id="KW-1003">Cell membrane</keyword>
<evidence type="ECO:0000256" key="1">
    <source>
        <dbReference type="ARBA" id="ARBA00004651"/>
    </source>
</evidence>
<feature type="transmembrane region" description="Helical" evidence="7">
    <location>
        <begin position="357"/>
        <end position="379"/>
    </location>
</feature>
<evidence type="ECO:0000313" key="9">
    <source>
        <dbReference type="Proteomes" id="UP000626210"/>
    </source>
</evidence>
<dbReference type="RefSeq" id="WP_268245943.1">
    <property type="nucleotide sequence ID" value="NZ_BMYK01000001.1"/>
</dbReference>
<feature type="transmembrane region" description="Helical" evidence="7">
    <location>
        <begin position="21"/>
        <end position="42"/>
    </location>
</feature>
<dbReference type="PANTHER" id="PTHR30250:SF10">
    <property type="entry name" value="LIPOPOLYSACCHARIDE BIOSYNTHESIS PROTEIN WZXC"/>
    <property type="match status" value="1"/>
</dbReference>
<dbReference type="EMBL" id="BMYK01000001">
    <property type="protein sequence ID" value="GHC68939.1"/>
    <property type="molecule type" value="Genomic_DNA"/>
</dbReference>
<dbReference type="PANTHER" id="PTHR30250">
    <property type="entry name" value="PST FAMILY PREDICTED COLANIC ACID TRANSPORTER"/>
    <property type="match status" value="1"/>
</dbReference>
<sequence>MPSSRSRSLSGALIQGSVWAIAIRWGAKFLGLISLGICARILTPADYGLVNMAMVVVGFSQVLVEFGMDSALIRNRDATSGHYDTAWSIKVMQTLLISVIVFSAAPLAAKAYDDSRVMPIMFAVGAAGLVGGLQNIYVVNFRKELDFRRDFLFSFAPRLVSFVVSVSAVLALRTYWGLVLGICSAEVTRSLLSYRLVTQRPRWSLQHWRELTGFSVWYFLDGLAQYAVNHLDRAYIGKAGGSEQVGLYAVGREVATLPSTELVMPIGRALMPTLASLNNQKDRQIAAIQKAIAGVNLIAVPLAVGFALVASEFVRLLFGDKWMGATPIVAIFSLTAMTSGFRYTAQQTLVVLGFVRVNAALSWGYAVTVLALIIPAFSWQGVMGVAWLYCSWTFVSTAAFGFYLIRLKVLQGREVWIALLRVVVSAAVMFVAVSAVAKYLDGPVVLVLIVKVLLSILVYGGLVYLFWVLAGRPDSSERIILEHAAAAWKKISKPLKRFS</sequence>
<feature type="transmembrane region" description="Helical" evidence="7">
    <location>
        <begin position="385"/>
        <end position="405"/>
    </location>
</feature>
<dbReference type="Pfam" id="PF13440">
    <property type="entry name" value="Polysacc_synt_3"/>
    <property type="match status" value="1"/>
</dbReference>
<evidence type="ECO:0000313" key="8">
    <source>
        <dbReference type="EMBL" id="GHC68939.1"/>
    </source>
</evidence>
<feature type="transmembrane region" description="Helical" evidence="7">
    <location>
        <begin position="443"/>
        <end position="469"/>
    </location>
</feature>
<keyword evidence="4 7" id="KW-0812">Transmembrane</keyword>
<feature type="transmembrane region" description="Helical" evidence="7">
    <location>
        <begin position="291"/>
        <end position="310"/>
    </location>
</feature>
<feature type="transmembrane region" description="Helical" evidence="7">
    <location>
        <begin position="417"/>
        <end position="437"/>
    </location>
</feature>
<dbReference type="Proteomes" id="UP000626210">
    <property type="component" value="Unassembled WGS sequence"/>
</dbReference>